<proteinExistence type="predicted"/>
<organism evidence="2 3">
    <name type="scientific">Nocardia terpenica</name>
    <dbReference type="NCBI Taxonomy" id="455432"/>
    <lineage>
        <taxon>Bacteria</taxon>
        <taxon>Bacillati</taxon>
        <taxon>Actinomycetota</taxon>
        <taxon>Actinomycetes</taxon>
        <taxon>Mycobacteriales</taxon>
        <taxon>Nocardiaceae</taxon>
        <taxon>Nocardia</taxon>
    </lineage>
</organism>
<name>A0A6G9Z7A8_9NOCA</name>
<protein>
    <recommendedName>
        <fullName evidence="1">4Fe-4S Wbl-type domain-containing protein</fullName>
    </recommendedName>
</protein>
<dbReference type="InterPro" id="IPR034768">
    <property type="entry name" value="4FE4S_WBL"/>
</dbReference>
<dbReference type="RefSeq" id="WP_167488581.1">
    <property type="nucleotide sequence ID" value="NZ_CP046173.1"/>
</dbReference>
<gene>
    <name evidence="2" type="ORF">F6W96_26090</name>
</gene>
<dbReference type="EMBL" id="CP046173">
    <property type="protein sequence ID" value="QIS21281.1"/>
    <property type="molecule type" value="Genomic_DNA"/>
</dbReference>
<dbReference type="AlphaFoldDB" id="A0A6G9Z7A8"/>
<evidence type="ECO:0000313" key="3">
    <source>
        <dbReference type="Proteomes" id="UP000500953"/>
    </source>
</evidence>
<dbReference type="Pfam" id="PF02467">
    <property type="entry name" value="Whib"/>
    <property type="match status" value="1"/>
</dbReference>
<feature type="domain" description="4Fe-4S Wbl-type" evidence="1">
    <location>
        <begin position="12"/>
        <end position="83"/>
    </location>
</feature>
<sequence>MSQIQDWRTRGLCAGGNPHLWDADYLPPATDEAAKRERARIARARCAGCPVVRECAEDAVKPMYSADGFPLHTTGVIRAGVIT</sequence>
<evidence type="ECO:0000313" key="2">
    <source>
        <dbReference type="EMBL" id="QIS21281.1"/>
    </source>
</evidence>
<reference evidence="2 3" key="1">
    <citation type="journal article" date="2019" name="ACS Chem. Biol.">
        <title>Identification and Mobilization of a Cryptic Antibiotic Biosynthesis Gene Locus from a Human-Pathogenic Nocardia Isolate.</title>
        <authorList>
            <person name="Herisse M."/>
            <person name="Ishida K."/>
            <person name="Porter J.L."/>
            <person name="Howden B."/>
            <person name="Hertweck C."/>
            <person name="Stinear T.P."/>
            <person name="Pidot S.J."/>
        </authorList>
    </citation>
    <scope>NUCLEOTIDE SEQUENCE [LARGE SCALE GENOMIC DNA]</scope>
    <source>
        <strain evidence="2 3">AUSMDU00012715</strain>
    </source>
</reference>
<dbReference type="PROSITE" id="PS51674">
    <property type="entry name" value="4FE4S_WBL"/>
    <property type="match status" value="1"/>
</dbReference>
<dbReference type="Proteomes" id="UP000500953">
    <property type="component" value="Chromosome"/>
</dbReference>
<evidence type="ECO:0000259" key="1">
    <source>
        <dbReference type="PROSITE" id="PS51674"/>
    </source>
</evidence>
<accession>A0A6G9Z7A8</accession>